<dbReference type="RefSeq" id="WP_119399647.1">
    <property type="nucleotide sequence ID" value="NZ_QWJJ01000011.1"/>
</dbReference>
<dbReference type="SUPFAM" id="SSF54427">
    <property type="entry name" value="NTF2-like"/>
    <property type="match status" value="1"/>
</dbReference>
<evidence type="ECO:0000313" key="2">
    <source>
        <dbReference type="EMBL" id="RII38265.1"/>
    </source>
</evidence>
<comment type="caution">
    <text evidence="2">The sequence shown here is derived from an EMBL/GenBank/DDBJ whole genome shotgun (WGS) entry which is preliminary data.</text>
</comment>
<feature type="domain" description="SnoaL-like" evidence="1">
    <location>
        <begin position="8"/>
        <end position="92"/>
    </location>
</feature>
<dbReference type="InterPro" id="IPR032710">
    <property type="entry name" value="NTF2-like_dom_sf"/>
</dbReference>
<proteinExistence type="predicted"/>
<evidence type="ECO:0000313" key="3">
    <source>
        <dbReference type="Proteomes" id="UP000265848"/>
    </source>
</evidence>
<organism evidence="2 3">
    <name type="scientific">Pseudooceanicola sediminis</name>
    <dbReference type="NCBI Taxonomy" id="2211117"/>
    <lineage>
        <taxon>Bacteria</taxon>
        <taxon>Pseudomonadati</taxon>
        <taxon>Pseudomonadota</taxon>
        <taxon>Alphaproteobacteria</taxon>
        <taxon>Rhodobacterales</taxon>
        <taxon>Paracoccaceae</taxon>
        <taxon>Pseudooceanicola</taxon>
    </lineage>
</organism>
<dbReference type="Pfam" id="PF12680">
    <property type="entry name" value="SnoaL_2"/>
    <property type="match status" value="1"/>
</dbReference>
<sequence length="106" mass="11469">MHLPPPIHTYFTARAPQDGNALAAAFGPDAIVQDEGQTHRGQQAIRDWWLAANAKYRHHAEPIAMTEADGKTMVKATVTGDFPGSPAVLTFRFGLSGDRISDLEIG</sequence>
<dbReference type="OrthoDB" id="8684708at2"/>
<dbReference type="Proteomes" id="UP000265848">
    <property type="component" value="Unassembled WGS sequence"/>
</dbReference>
<gene>
    <name evidence="2" type="ORF">DL237_13315</name>
</gene>
<dbReference type="InterPro" id="IPR037401">
    <property type="entry name" value="SnoaL-like"/>
</dbReference>
<dbReference type="Gene3D" id="3.10.450.50">
    <property type="match status" value="1"/>
</dbReference>
<reference evidence="2 3" key="1">
    <citation type="submission" date="2018-08" db="EMBL/GenBank/DDBJ databases">
        <title>Pseudooceanicola sediminis CY03 in the family Rhodobacteracea.</title>
        <authorList>
            <person name="Zhang Y.-J."/>
        </authorList>
    </citation>
    <scope>NUCLEOTIDE SEQUENCE [LARGE SCALE GENOMIC DNA]</scope>
    <source>
        <strain evidence="2 3">CY03</strain>
    </source>
</reference>
<dbReference type="EMBL" id="QWJJ01000011">
    <property type="protein sequence ID" value="RII38265.1"/>
    <property type="molecule type" value="Genomic_DNA"/>
</dbReference>
<name>A0A399IYY3_9RHOB</name>
<evidence type="ECO:0000259" key="1">
    <source>
        <dbReference type="Pfam" id="PF12680"/>
    </source>
</evidence>
<keyword evidence="3" id="KW-1185">Reference proteome</keyword>
<protein>
    <submittedName>
        <fullName evidence="2">Nuclear transport factor 2 family protein</fullName>
    </submittedName>
</protein>
<accession>A0A399IYY3</accession>
<dbReference type="AlphaFoldDB" id="A0A399IYY3"/>